<dbReference type="GO" id="GO:0019240">
    <property type="term" value="P:citrulline biosynthetic process"/>
    <property type="evidence" value="ECO:0007669"/>
    <property type="project" value="TreeGrafter"/>
</dbReference>
<evidence type="ECO:0000259" key="7">
    <source>
        <dbReference type="Pfam" id="PF00185"/>
    </source>
</evidence>
<feature type="binding site" evidence="6">
    <location>
        <begin position="58"/>
        <end position="61"/>
    </location>
    <ligand>
        <name>carbamoyl phosphate</name>
        <dbReference type="ChEBI" id="CHEBI:58228"/>
    </ligand>
</feature>
<comment type="similarity">
    <text evidence="2 6">Belongs to the aspartate/ornithine carbamoyltransferase superfamily. OTCase family.</text>
</comment>
<keyword evidence="4 6" id="KW-0808">Transferase</keyword>
<protein>
    <recommendedName>
        <fullName evidence="3 6">Ornithine carbamoyltransferase</fullName>
        <shortName evidence="6">OTCase</shortName>
        <ecNumber evidence="3 6">2.1.3.3</ecNumber>
    </recommendedName>
</protein>
<comment type="catalytic activity">
    <reaction evidence="5 6">
        <text>carbamoyl phosphate + L-ornithine = L-citrulline + phosphate + H(+)</text>
        <dbReference type="Rhea" id="RHEA:19513"/>
        <dbReference type="ChEBI" id="CHEBI:15378"/>
        <dbReference type="ChEBI" id="CHEBI:43474"/>
        <dbReference type="ChEBI" id="CHEBI:46911"/>
        <dbReference type="ChEBI" id="CHEBI:57743"/>
        <dbReference type="ChEBI" id="CHEBI:58228"/>
        <dbReference type="EC" id="2.1.3.3"/>
    </reaction>
</comment>
<feature type="binding site" evidence="6">
    <location>
        <begin position="259"/>
        <end position="260"/>
    </location>
    <ligand>
        <name>L-ornithine</name>
        <dbReference type="ChEBI" id="CHEBI:46911"/>
    </ligand>
</feature>
<dbReference type="PRINTS" id="PR00102">
    <property type="entry name" value="OTCASE"/>
</dbReference>
<feature type="binding site" evidence="6">
    <location>
        <begin position="295"/>
        <end position="296"/>
    </location>
    <ligand>
        <name>carbamoyl phosphate</name>
        <dbReference type="ChEBI" id="CHEBI:58228"/>
    </ligand>
</feature>
<dbReference type="InterPro" id="IPR006132">
    <property type="entry name" value="Asp/Orn_carbamoyltranf_P-bd"/>
</dbReference>
<dbReference type="OrthoDB" id="9802587at2"/>
<feature type="binding site" evidence="6">
    <location>
        <position position="255"/>
    </location>
    <ligand>
        <name>L-ornithine</name>
        <dbReference type="ChEBI" id="CHEBI:46911"/>
    </ligand>
</feature>
<dbReference type="Gene3D" id="3.40.50.1370">
    <property type="entry name" value="Aspartate/ornithine carbamoyltransferase"/>
    <property type="match status" value="2"/>
</dbReference>
<feature type="binding site" evidence="6">
    <location>
        <position position="323"/>
    </location>
    <ligand>
        <name>carbamoyl phosphate</name>
        <dbReference type="ChEBI" id="CHEBI:58228"/>
    </ligand>
</feature>
<dbReference type="Pfam" id="PF00185">
    <property type="entry name" value="OTCace"/>
    <property type="match status" value="1"/>
</dbReference>
<comment type="subcellular location">
    <subcellularLocation>
        <location evidence="6">Cytoplasm</location>
    </subcellularLocation>
</comment>
<dbReference type="InterPro" id="IPR006131">
    <property type="entry name" value="Asp_carbamoyltransf_Asp/Orn-bd"/>
</dbReference>
<dbReference type="GO" id="GO:0005737">
    <property type="term" value="C:cytoplasm"/>
    <property type="evidence" value="ECO:0007669"/>
    <property type="project" value="UniProtKB-SubCell"/>
</dbReference>
<evidence type="ECO:0000256" key="2">
    <source>
        <dbReference type="ARBA" id="ARBA00007805"/>
    </source>
</evidence>
<evidence type="ECO:0000256" key="4">
    <source>
        <dbReference type="ARBA" id="ARBA00022679"/>
    </source>
</evidence>
<evidence type="ECO:0000256" key="1">
    <source>
        <dbReference type="ARBA" id="ARBA00004975"/>
    </source>
</evidence>
<keyword evidence="6" id="KW-0963">Cytoplasm</keyword>
<dbReference type="FunFam" id="3.40.50.1370:FF:000008">
    <property type="entry name" value="Ornithine carbamoyltransferase"/>
    <property type="match status" value="1"/>
</dbReference>
<reference evidence="9 10" key="1">
    <citation type="submission" date="2018-06" db="EMBL/GenBank/DDBJ databases">
        <authorList>
            <consortium name="Pathogen Informatics"/>
            <person name="Doyle S."/>
        </authorList>
    </citation>
    <scope>NUCLEOTIDE SEQUENCE [LARGE SCALE GENOMIC DNA]</scope>
    <source>
        <strain evidence="9 10">NCTC12410</strain>
    </source>
</reference>
<proteinExistence type="inferred from homology"/>
<evidence type="ECO:0000256" key="5">
    <source>
        <dbReference type="ARBA" id="ARBA00048772"/>
    </source>
</evidence>
<evidence type="ECO:0000313" key="9">
    <source>
        <dbReference type="EMBL" id="STO96924.1"/>
    </source>
</evidence>
<evidence type="ECO:0000259" key="8">
    <source>
        <dbReference type="Pfam" id="PF02729"/>
    </source>
</evidence>
<dbReference type="AlphaFoldDB" id="A0A377J3U7"/>
<evidence type="ECO:0000313" key="10">
    <source>
        <dbReference type="Proteomes" id="UP000254841"/>
    </source>
</evidence>
<feature type="binding site" evidence="6">
    <location>
        <position position="109"/>
    </location>
    <ligand>
        <name>carbamoyl phosphate</name>
        <dbReference type="ChEBI" id="CHEBI:58228"/>
    </ligand>
</feature>
<dbReference type="PANTHER" id="PTHR45753">
    <property type="entry name" value="ORNITHINE CARBAMOYLTRANSFERASE, MITOCHONDRIAL"/>
    <property type="match status" value="1"/>
</dbReference>
<dbReference type="EC" id="2.1.3.3" evidence="3 6"/>
<dbReference type="Proteomes" id="UP000254841">
    <property type="component" value="Unassembled WGS sequence"/>
</dbReference>
<dbReference type="InterPro" id="IPR024904">
    <property type="entry name" value="OTCase_ArgI"/>
</dbReference>
<dbReference type="RefSeq" id="WP_115011217.1">
    <property type="nucleotide sequence ID" value="NZ_UGHV01000001.1"/>
</dbReference>
<dbReference type="InterPro" id="IPR036901">
    <property type="entry name" value="Asp/Orn_carbamoylTrfase_sf"/>
</dbReference>
<dbReference type="InterPro" id="IPR006130">
    <property type="entry name" value="Asp/Orn_carbamoylTrfase"/>
</dbReference>
<dbReference type="SUPFAM" id="SSF53671">
    <property type="entry name" value="Aspartate/ornithine carbamoyltransferase"/>
    <property type="match status" value="1"/>
</dbReference>
<feature type="domain" description="Aspartate/ornithine carbamoyltransferase Asp/Orn-binding" evidence="7">
    <location>
        <begin position="183"/>
        <end position="334"/>
    </location>
</feature>
<dbReference type="EMBL" id="UGHV01000001">
    <property type="protein sequence ID" value="STO96924.1"/>
    <property type="molecule type" value="Genomic_DNA"/>
</dbReference>
<feature type="binding site" evidence="6">
    <location>
        <position position="191"/>
    </location>
    <ligand>
        <name>L-ornithine</name>
        <dbReference type="ChEBI" id="CHEBI:46911"/>
    </ligand>
</feature>
<feature type="binding site" evidence="6">
    <location>
        <position position="85"/>
    </location>
    <ligand>
        <name>carbamoyl phosphate</name>
        <dbReference type="ChEBI" id="CHEBI:58228"/>
    </ligand>
</feature>
<dbReference type="Pfam" id="PF02729">
    <property type="entry name" value="OTCace_N"/>
    <property type="match status" value="1"/>
</dbReference>
<dbReference type="InterPro" id="IPR002292">
    <property type="entry name" value="Orn/put_carbamltrans"/>
</dbReference>
<feature type="domain" description="Aspartate/ornithine carbamoyltransferase carbamoyl-P binding" evidence="8">
    <location>
        <begin position="2"/>
        <end position="149"/>
    </location>
</feature>
<gene>
    <name evidence="9" type="primary">argF</name>
    <name evidence="9" type="ORF">NCTC12410_00742</name>
</gene>
<dbReference type="NCBIfam" id="TIGR00658">
    <property type="entry name" value="orni_carb_tr"/>
    <property type="match status" value="1"/>
</dbReference>
<dbReference type="GO" id="GO:0004585">
    <property type="term" value="F:ornithine carbamoyltransferase activity"/>
    <property type="evidence" value="ECO:0007669"/>
    <property type="project" value="UniProtKB-UniRule"/>
</dbReference>
<sequence length="339" mass="37958">MRHFLTLKDFSKAELYEIITLAFVHKHAKSHYRDFVPPHLRTASLRDKNVALIFEKPSTRTRVSFEAGINQLGGRAIVLMGKDTQIGRGEPISDTARVLSGMVDMVMVRTFCQETLEELARFSTIPVINGLTDSYHPAQVLADVLTMLECGFYLDDFAPYYAEFIGHNPNAPKLPARVGSPIVAYIGDGNNMAHSWLNCAAILGLEFRLATPKGYEAKEHICASATELAKHSQATITYTNDPIAAVRNAHIIITDTWVSMGQEEQKQRKLRDFAGFCVDSTLMGYADSKAIFLHCLPAYRGYEVSEEVIESAQSKVWLEAHNRLYIQQGIMLWLLAQSN</sequence>
<name>A0A377J3U7_9HELI</name>
<dbReference type="HAMAP" id="MF_01109">
    <property type="entry name" value="OTCase"/>
    <property type="match status" value="1"/>
</dbReference>
<dbReference type="PANTHER" id="PTHR45753:SF3">
    <property type="entry name" value="ORNITHINE TRANSCARBAMYLASE, MITOCHONDRIAL"/>
    <property type="match status" value="1"/>
</dbReference>
<accession>A0A377J3U7</accession>
<dbReference type="GO" id="GO:0016597">
    <property type="term" value="F:amino acid binding"/>
    <property type="evidence" value="ECO:0007669"/>
    <property type="project" value="InterPro"/>
</dbReference>
<comment type="pathway">
    <text evidence="1">Amino-acid biosynthesis; L-arginine biosynthesis; L-arginine from L-ornithine and carbamoyl phosphate: step 1/3.</text>
</comment>
<dbReference type="PROSITE" id="PS00097">
    <property type="entry name" value="CARBAMOYLTRANSFERASE"/>
    <property type="match status" value="1"/>
</dbReference>
<dbReference type="GO" id="GO:0042450">
    <property type="term" value="P:L-arginine biosynthetic process via ornithine"/>
    <property type="evidence" value="ECO:0007669"/>
    <property type="project" value="UniProtKB-UniRule"/>
</dbReference>
<evidence type="ECO:0000256" key="3">
    <source>
        <dbReference type="ARBA" id="ARBA00013007"/>
    </source>
</evidence>
<dbReference type="PRINTS" id="PR00100">
    <property type="entry name" value="AOTCASE"/>
</dbReference>
<evidence type="ECO:0000256" key="6">
    <source>
        <dbReference type="HAMAP-Rule" id="MF_01109"/>
    </source>
</evidence>
<feature type="binding site" evidence="6">
    <location>
        <begin position="136"/>
        <end position="139"/>
    </location>
    <ligand>
        <name>carbamoyl phosphate</name>
        <dbReference type="ChEBI" id="CHEBI:58228"/>
    </ligand>
</feature>
<organism evidence="9 10">
    <name type="scientific">Helicobacter canis</name>
    <dbReference type="NCBI Taxonomy" id="29419"/>
    <lineage>
        <taxon>Bacteria</taxon>
        <taxon>Pseudomonadati</taxon>
        <taxon>Campylobacterota</taxon>
        <taxon>Epsilonproteobacteria</taxon>
        <taxon>Campylobacterales</taxon>
        <taxon>Helicobacteraceae</taxon>
        <taxon>Helicobacter</taxon>
    </lineage>
</organism>